<dbReference type="GO" id="GO:0008270">
    <property type="term" value="F:zinc ion binding"/>
    <property type="evidence" value="ECO:0007669"/>
    <property type="project" value="UniProtKB-KW"/>
</dbReference>
<dbReference type="InterPro" id="IPR051051">
    <property type="entry name" value="E3_ubiq-ligase_TRIM/RNF"/>
</dbReference>
<keyword evidence="3" id="KW-0862">Zinc</keyword>
<dbReference type="PRINTS" id="PR01407">
    <property type="entry name" value="BUTYPHLNCDUF"/>
</dbReference>
<dbReference type="InterPro" id="IPR001611">
    <property type="entry name" value="Leu-rich_rpt"/>
</dbReference>
<dbReference type="PROSITE" id="PS50188">
    <property type="entry name" value="B302_SPRY"/>
    <property type="match status" value="1"/>
</dbReference>
<evidence type="ECO:0000313" key="6">
    <source>
        <dbReference type="Proteomes" id="UP001501920"/>
    </source>
</evidence>
<dbReference type="InterPro" id="IPR032675">
    <property type="entry name" value="LRR_dom_sf"/>
</dbReference>
<dbReference type="Ensembl" id="ENSPNAT00000051620.1">
    <property type="protein sequence ID" value="ENSPNAP00000038720.1"/>
    <property type="gene ID" value="ENSPNAG00000037904.1"/>
</dbReference>
<dbReference type="GeneTree" id="ENSGT00940000162312"/>
<dbReference type="SUPFAM" id="SSF49899">
    <property type="entry name" value="Concanavalin A-like lectins/glucanases"/>
    <property type="match status" value="1"/>
</dbReference>
<dbReference type="Gene3D" id="2.60.120.920">
    <property type="match status" value="1"/>
</dbReference>
<dbReference type="GO" id="GO:0005737">
    <property type="term" value="C:cytoplasm"/>
    <property type="evidence" value="ECO:0007669"/>
    <property type="project" value="UniProtKB-ARBA"/>
</dbReference>
<evidence type="ECO:0000256" key="1">
    <source>
        <dbReference type="ARBA" id="ARBA00022723"/>
    </source>
</evidence>
<name>A0AAR2IHG8_PYGNA</name>
<organism evidence="5 6">
    <name type="scientific">Pygocentrus nattereri</name>
    <name type="common">Red-bellied piranha</name>
    <dbReference type="NCBI Taxonomy" id="42514"/>
    <lineage>
        <taxon>Eukaryota</taxon>
        <taxon>Metazoa</taxon>
        <taxon>Chordata</taxon>
        <taxon>Craniata</taxon>
        <taxon>Vertebrata</taxon>
        <taxon>Euteleostomi</taxon>
        <taxon>Actinopterygii</taxon>
        <taxon>Neopterygii</taxon>
        <taxon>Teleostei</taxon>
        <taxon>Ostariophysi</taxon>
        <taxon>Characiformes</taxon>
        <taxon>Characoidei</taxon>
        <taxon>Pygocentrus</taxon>
    </lineage>
</organism>
<keyword evidence="1" id="KW-0479">Metal-binding</keyword>
<reference evidence="5 6" key="1">
    <citation type="submission" date="2020-10" db="EMBL/GenBank/DDBJ databases">
        <title>Pygocentrus nattereri (red-bellied piranha) genome, fPygNat1, primary haplotype.</title>
        <authorList>
            <person name="Myers G."/>
            <person name="Meyer A."/>
            <person name="Karagic N."/>
            <person name="Pippel M."/>
            <person name="Winkler S."/>
            <person name="Tracey A."/>
            <person name="Wood J."/>
            <person name="Formenti G."/>
            <person name="Howe K."/>
            <person name="Fedrigo O."/>
            <person name="Jarvis E.D."/>
        </authorList>
    </citation>
    <scope>NUCLEOTIDE SEQUENCE [LARGE SCALE GENOMIC DNA]</scope>
</reference>
<dbReference type="SMART" id="SM00368">
    <property type="entry name" value="LRR_RI"/>
    <property type="match status" value="2"/>
</dbReference>
<evidence type="ECO:0000256" key="3">
    <source>
        <dbReference type="ARBA" id="ARBA00022833"/>
    </source>
</evidence>
<dbReference type="InterPro" id="IPR013320">
    <property type="entry name" value="ConA-like_dom_sf"/>
</dbReference>
<dbReference type="AlphaFoldDB" id="A0AAR2IHG8"/>
<dbReference type="FunFam" id="2.60.120.920:FF:000037">
    <property type="entry name" value="Si:dkey-191j3.2"/>
    <property type="match status" value="1"/>
</dbReference>
<dbReference type="InterPro" id="IPR043136">
    <property type="entry name" value="B30.2/SPRY_sf"/>
</dbReference>
<proteinExistence type="predicted"/>
<feature type="domain" description="B30.2/SPRY" evidence="4">
    <location>
        <begin position="77"/>
        <end position="264"/>
    </location>
</feature>
<accession>A0AAR2IHG8</accession>
<dbReference type="InterPro" id="IPR003879">
    <property type="entry name" value="Butyrophylin_SPRY"/>
</dbReference>
<dbReference type="InterPro" id="IPR003877">
    <property type="entry name" value="SPRY_dom"/>
</dbReference>
<evidence type="ECO:0000313" key="5">
    <source>
        <dbReference type="Ensembl" id="ENSPNAP00000038720.1"/>
    </source>
</evidence>
<evidence type="ECO:0000259" key="4">
    <source>
        <dbReference type="PROSITE" id="PS50188"/>
    </source>
</evidence>
<dbReference type="PANTHER" id="PTHR25465">
    <property type="entry name" value="B-BOX DOMAIN CONTAINING"/>
    <property type="match status" value="1"/>
</dbReference>
<reference evidence="5" key="2">
    <citation type="submission" date="2025-08" db="UniProtKB">
        <authorList>
            <consortium name="Ensembl"/>
        </authorList>
    </citation>
    <scope>IDENTIFICATION</scope>
</reference>
<dbReference type="Gene3D" id="3.80.10.10">
    <property type="entry name" value="Ribonuclease Inhibitor"/>
    <property type="match status" value="1"/>
</dbReference>
<dbReference type="InterPro" id="IPR006574">
    <property type="entry name" value="PRY"/>
</dbReference>
<dbReference type="SUPFAM" id="SSF52047">
    <property type="entry name" value="RNI-like"/>
    <property type="match status" value="1"/>
</dbReference>
<dbReference type="SMART" id="SM00449">
    <property type="entry name" value="SPRY"/>
    <property type="match status" value="1"/>
</dbReference>
<dbReference type="CDD" id="cd16040">
    <property type="entry name" value="SPRY_PRY_SNTX"/>
    <property type="match status" value="1"/>
</dbReference>
<sequence>MKLLSDGLNSSHCKLEILRLSGCMITVEGCSSLASALRSNSSHLKELDLTYNHPGESGVKLLSARREDPLCLLSKLGLEHRGENRIRAGLKKYSCDFTLDPNTVNRELTLSYGNRKVECVKSHSYPDHPERFDYWPQVLCRESLTGRCYWEAERSGRVYIAVTYKSIGRKGVSEDCGFGLNEKSWILFCSDDSYSVCHNNNKTELSGRPSSKRVGVYVDCPAGSLSFYSVSDDQTLTHLHTFSTTFTEPFCAGFSVWNGSVCLK</sequence>
<keyword evidence="2" id="KW-0863">Zinc-finger</keyword>
<dbReference type="Pfam" id="PF13765">
    <property type="entry name" value="PRY"/>
    <property type="match status" value="1"/>
</dbReference>
<dbReference type="InterPro" id="IPR001870">
    <property type="entry name" value="B30.2/SPRY"/>
</dbReference>
<dbReference type="Pfam" id="PF00622">
    <property type="entry name" value="SPRY"/>
    <property type="match status" value="1"/>
</dbReference>
<dbReference type="Proteomes" id="UP001501920">
    <property type="component" value="Chromosome 12"/>
</dbReference>
<reference evidence="5" key="3">
    <citation type="submission" date="2025-09" db="UniProtKB">
        <authorList>
            <consortium name="Ensembl"/>
        </authorList>
    </citation>
    <scope>IDENTIFICATION</scope>
</reference>
<evidence type="ECO:0000256" key="2">
    <source>
        <dbReference type="ARBA" id="ARBA00022771"/>
    </source>
</evidence>
<protein>
    <recommendedName>
        <fullName evidence="4">B30.2/SPRY domain-containing protein</fullName>
    </recommendedName>
</protein>
<dbReference type="PANTHER" id="PTHR25465:SF5">
    <property type="entry name" value="E3 UBIQUITIN_ISG15 LIGASE TRIM25-RELATED"/>
    <property type="match status" value="1"/>
</dbReference>
<dbReference type="Pfam" id="PF13516">
    <property type="entry name" value="LRR_6"/>
    <property type="match status" value="2"/>
</dbReference>
<dbReference type="SMART" id="SM00589">
    <property type="entry name" value="PRY"/>
    <property type="match status" value="1"/>
</dbReference>
<keyword evidence="6" id="KW-1185">Reference proteome</keyword>